<name>A0ABS7AL26_9CLOT</name>
<proteinExistence type="predicted"/>
<comment type="caution">
    <text evidence="1">The sequence shown here is derived from an EMBL/GenBank/DDBJ whole genome shotgun (WGS) entry which is preliminary data.</text>
</comment>
<dbReference type="EMBL" id="JAHXPT010000002">
    <property type="protein sequence ID" value="MBW6409264.1"/>
    <property type="molecule type" value="Genomic_DNA"/>
</dbReference>
<evidence type="ECO:0000313" key="1">
    <source>
        <dbReference type="EMBL" id="MBW6409264.1"/>
    </source>
</evidence>
<reference evidence="1 2" key="1">
    <citation type="submission" date="2021-07" db="EMBL/GenBank/DDBJ databases">
        <title>Clostridium weizhouense sp. nov., an anaerobic bacterium isolated from activated sludge of Petroleum wastewater.</title>
        <authorList>
            <person name="Li Q."/>
        </authorList>
    </citation>
    <scope>NUCLEOTIDE SEQUENCE [LARGE SCALE GENOMIC DNA]</scope>
    <source>
        <strain evidence="1 2">YB-6</strain>
    </source>
</reference>
<evidence type="ECO:0000313" key="2">
    <source>
        <dbReference type="Proteomes" id="UP001519921"/>
    </source>
</evidence>
<accession>A0ABS7AL26</accession>
<gene>
    <name evidence="1" type="ORF">KYD98_04105</name>
</gene>
<organism evidence="1 2">
    <name type="scientific">Clostridium weizhouense</name>
    <dbReference type="NCBI Taxonomy" id="2859781"/>
    <lineage>
        <taxon>Bacteria</taxon>
        <taxon>Bacillati</taxon>
        <taxon>Bacillota</taxon>
        <taxon>Clostridia</taxon>
        <taxon>Eubacteriales</taxon>
        <taxon>Clostridiaceae</taxon>
        <taxon>Clostridium</taxon>
    </lineage>
</organism>
<dbReference type="Proteomes" id="UP001519921">
    <property type="component" value="Unassembled WGS sequence"/>
</dbReference>
<sequence length="118" mass="14038">MIQVDIEFIHKVLDSNIQIQELVDMNIEIANLRYNYINNRKNIIIMAKVIFDIEYIPIDKMEIRNLEIKKLLNKFINLDKSVLHKNNYDKNFEIVNKKIKLIEENTIFANASIDLMIS</sequence>
<protein>
    <submittedName>
        <fullName evidence="1">Uncharacterized protein</fullName>
    </submittedName>
</protein>
<keyword evidence="2" id="KW-1185">Reference proteome</keyword>
<dbReference type="RefSeq" id="WP_219778312.1">
    <property type="nucleotide sequence ID" value="NZ_JAHXPT010000002.1"/>
</dbReference>